<proteinExistence type="predicted"/>
<feature type="compositionally biased region" description="Polar residues" evidence="2">
    <location>
        <begin position="93"/>
        <end position="111"/>
    </location>
</feature>
<feature type="region of interest" description="Disordered" evidence="2">
    <location>
        <begin position="59"/>
        <end position="208"/>
    </location>
</feature>
<accession>A0AAX4PLD9</accession>
<name>A0AAX4PLD9_9CHLO</name>
<dbReference type="Proteomes" id="UP001472866">
    <property type="component" value="Chromosome 18"/>
</dbReference>
<feature type="compositionally biased region" description="Basic and acidic residues" evidence="2">
    <location>
        <begin position="137"/>
        <end position="151"/>
    </location>
</feature>
<feature type="compositionally biased region" description="Basic and acidic residues" evidence="2">
    <location>
        <begin position="160"/>
        <end position="173"/>
    </location>
</feature>
<evidence type="ECO:0000256" key="2">
    <source>
        <dbReference type="SAM" id="MobiDB-lite"/>
    </source>
</evidence>
<feature type="compositionally biased region" description="Low complexity" evidence="2">
    <location>
        <begin position="112"/>
        <end position="125"/>
    </location>
</feature>
<reference evidence="3 4" key="1">
    <citation type="submission" date="2024-03" db="EMBL/GenBank/DDBJ databases">
        <title>Complete genome sequence of the green alga Chloropicon roscoffensis RCC1871.</title>
        <authorList>
            <person name="Lemieux C."/>
            <person name="Pombert J.-F."/>
            <person name="Otis C."/>
            <person name="Turmel M."/>
        </authorList>
    </citation>
    <scope>NUCLEOTIDE SEQUENCE [LARGE SCALE GENOMIC DNA]</scope>
    <source>
        <strain evidence="3 4">RCC1871</strain>
    </source>
</reference>
<dbReference type="AlphaFoldDB" id="A0AAX4PLD9"/>
<evidence type="ECO:0000313" key="3">
    <source>
        <dbReference type="EMBL" id="WZN67133.1"/>
    </source>
</evidence>
<dbReference type="EMBL" id="CP151518">
    <property type="protein sequence ID" value="WZN67133.1"/>
    <property type="molecule type" value="Genomic_DNA"/>
</dbReference>
<feature type="compositionally biased region" description="Polar residues" evidence="2">
    <location>
        <begin position="126"/>
        <end position="136"/>
    </location>
</feature>
<organism evidence="3 4">
    <name type="scientific">Chloropicon roscoffensis</name>
    <dbReference type="NCBI Taxonomy" id="1461544"/>
    <lineage>
        <taxon>Eukaryota</taxon>
        <taxon>Viridiplantae</taxon>
        <taxon>Chlorophyta</taxon>
        <taxon>Chloropicophyceae</taxon>
        <taxon>Chloropicales</taxon>
        <taxon>Chloropicaceae</taxon>
        <taxon>Chloropicon</taxon>
    </lineage>
</organism>
<evidence type="ECO:0000256" key="1">
    <source>
        <dbReference type="SAM" id="Coils"/>
    </source>
</evidence>
<feature type="region of interest" description="Disordered" evidence="2">
    <location>
        <begin position="222"/>
        <end position="249"/>
    </location>
</feature>
<feature type="coiled-coil region" evidence="1">
    <location>
        <begin position="568"/>
        <end position="636"/>
    </location>
</feature>
<keyword evidence="4" id="KW-1185">Reference proteome</keyword>
<keyword evidence="1" id="KW-0175">Coiled coil</keyword>
<protein>
    <submittedName>
        <fullName evidence="3">Uncharacterized protein</fullName>
    </submittedName>
</protein>
<sequence>MEEVDQFLGTPITPGTPPIGVNEIAEWFAENAGRASPALHSLLRYSSFRDALDSEEEEPHVFSGLGRGLGATSTSNYGSEKTKDPSLEGPSSLHFSLNRLSSSFPSRSQTASCGSPSSDGDNSPPQQFQRMTSITNSRERSKTYAERQRKESARRRRAARERAGPRGGGKERSLGSTTTHLPKIPGLKEPADPSASAPAAQGGEAFDGDTFTSIGLGLTLETLAEGEAKTPTRISRPDTGTSSAQQSRRSSFARNLITNNRIAPNTAPMAGVLTKQDSDLWSVDSAVSTPEGKSLLKMKVATPPSSSLDPWMENEAKRENEALIADLEEDLRYKVRNLAVEYDRLQFRELECKEVISTQEATVKLKTKMHKKDLAQREKLLAREASIKAMIRRQEEDRHVVIADRMVYKHILQRVAKLHVETYKKVQLKQKDVEEEGAACKVAKKEQVKIKTEVNAAKIQKFKWLARQEEERKRKNKMINFRRGELRKLKKQSKKLGLVTDSQIISSNFLGLINTVQNAGWEKDNLGDSEEVDKTTNTMMQLHKLYKVTDTANADEVITAWNRSVEGLASLREDRDNKERILEEHEADMLALQEDLELLHLTGKGIFMEKNQEMRHVELQEQLDEEMAELEAKSKTNFRMQMELRVIYQGILNMLKRIKAYGPESMGVLSEHFLATLKHEINVEQAGSMPEEMDPTDVAALYKHFDEALLFLNKLVNQITQSNARIAGMKGEHKEAS</sequence>
<evidence type="ECO:0000313" key="4">
    <source>
        <dbReference type="Proteomes" id="UP001472866"/>
    </source>
</evidence>
<gene>
    <name evidence="3" type="ORF">HKI87_18g87050</name>
</gene>